<reference evidence="2 3" key="1">
    <citation type="journal article" date="2015" name="Arch. Virol.">
        <title>Taxonomy proposal for Old World monkey adenoviruses: characterisation of several non-human, non-ape primate adenovirus lineages.</title>
        <authorList>
            <person name="Panto L."/>
            <person name="Podgorski I.I."/>
            <person name="Janoska M."/>
            <person name="Marko O."/>
            <person name="Harrach B."/>
        </authorList>
    </citation>
    <scope>NUCLEOTIDE SEQUENCE [LARGE SCALE GENOMIC DNA]</scope>
    <source>
        <strain evidence="2">P-10</strain>
    </source>
</reference>
<keyword evidence="1" id="KW-0812">Transmembrane</keyword>
<dbReference type="InterPro" id="IPR026472">
    <property type="entry name" value="E3_CR1-alpha-1"/>
</dbReference>
<proteinExistence type="predicted"/>
<evidence type="ECO:0000313" key="3">
    <source>
        <dbReference type="Proteomes" id="UP000170798"/>
    </source>
</evidence>
<organism evidence="2 3">
    <name type="scientific">simian adenovirus 11</name>
    <dbReference type="NCBI Taxonomy" id="38430"/>
    <lineage>
        <taxon>Viruses</taxon>
        <taxon>Varidnaviria</taxon>
        <taxon>Bamfordvirae</taxon>
        <taxon>Preplasmiviricota</taxon>
        <taxon>Polisuviricotina</taxon>
        <taxon>Pharingeaviricetes</taxon>
        <taxon>Rowavirales</taxon>
        <taxon>Adenoviridae</taxon>
        <taxon>Mastadenovirus</taxon>
        <taxon>Mastadenovirus russelli</taxon>
        <taxon>Human mastadenovirus G</taxon>
    </lineage>
</organism>
<keyword evidence="1" id="KW-1133">Transmembrane helix</keyword>
<accession>A0A0M3TH00</accession>
<dbReference type="EMBL" id="KP329562">
    <property type="protein sequence ID" value="ALE30336.1"/>
    <property type="molecule type" value="Genomic_DNA"/>
</dbReference>
<protein>
    <submittedName>
        <fullName evidence="2">CR1-alpha</fullName>
    </submittedName>
</protein>
<name>A0A0M3TH00_9ADEN</name>
<keyword evidence="1" id="KW-0472">Membrane</keyword>
<evidence type="ECO:0000313" key="2">
    <source>
        <dbReference type="EMBL" id="ALE30336.1"/>
    </source>
</evidence>
<evidence type="ECO:0000256" key="1">
    <source>
        <dbReference type="SAM" id="Phobius"/>
    </source>
</evidence>
<feature type="transmembrane region" description="Helical" evidence="1">
    <location>
        <begin position="158"/>
        <end position="175"/>
    </location>
</feature>
<sequence>MKICVVIFALSLIKTELFAAPSTPRVVSTTKGSSIKGIKETVYFDNSTPLLTLNCSCSNELTQWFANGTICITFIYSTVLYQRNNSLCGNATLRSLTLIAPFSAVQYFCIGTGNGPSCYHRSFLKSVEPSPVFNISNSTLAYKRFIYSPPVHRHPSPLLSLSAFILIILLNFILIEKLASL</sequence>
<dbReference type="NCBIfam" id="TIGR04241">
    <property type="entry name" value="adenoE3CR1rpt"/>
    <property type="match status" value="1"/>
</dbReference>
<dbReference type="Proteomes" id="UP000170798">
    <property type="component" value="Segment"/>
</dbReference>